<evidence type="ECO:0000256" key="5">
    <source>
        <dbReference type="ARBA" id="ARBA00022777"/>
    </source>
</evidence>
<evidence type="ECO:0000313" key="9">
    <source>
        <dbReference type="EMBL" id="PPU91023.1"/>
    </source>
</evidence>
<dbReference type="PANTHER" id="PTHR44936:SF9">
    <property type="entry name" value="SENSOR PROTEIN CREC"/>
    <property type="match status" value="1"/>
</dbReference>
<dbReference type="Pfam" id="PF02518">
    <property type="entry name" value="HATPase_c"/>
    <property type="match status" value="1"/>
</dbReference>
<evidence type="ECO:0000256" key="3">
    <source>
        <dbReference type="ARBA" id="ARBA00022553"/>
    </source>
</evidence>
<reference evidence="10" key="1">
    <citation type="submission" date="2016-08" db="EMBL/GenBank/DDBJ databases">
        <authorList>
            <person name="Merda D."/>
            <person name="Briand M."/>
            <person name="Taghouti G."/>
            <person name="Carrere S."/>
            <person name="Gouzy J."/>
            <person name="Portier P."/>
            <person name="Jacques M.-A."/>
            <person name="Fischer-Le Saux M."/>
        </authorList>
    </citation>
    <scope>NUCLEOTIDE SEQUENCE [LARGE SCALE GENOMIC DNA]</scope>
    <source>
        <strain evidence="10">CFBP1817</strain>
    </source>
</reference>
<evidence type="ECO:0000256" key="7">
    <source>
        <dbReference type="SAM" id="MobiDB-lite"/>
    </source>
</evidence>
<keyword evidence="10" id="KW-1185">Reference proteome</keyword>
<feature type="region of interest" description="Disordered" evidence="7">
    <location>
        <begin position="169"/>
        <end position="197"/>
    </location>
</feature>
<dbReference type="GO" id="GO:0000160">
    <property type="term" value="P:phosphorelay signal transduction system"/>
    <property type="evidence" value="ECO:0007669"/>
    <property type="project" value="UniProtKB-KW"/>
</dbReference>
<feature type="domain" description="Histidine kinase" evidence="8">
    <location>
        <begin position="14"/>
        <end position="181"/>
    </location>
</feature>
<dbReference type="InterPro" id="IPR003594">
    <property type="entry name" value="HATPase_dom"/>
</dbReference>
<dbReference type="SUPFAM" id="SSF55874">
    <property type="entry name" value="ATPase domain of HSP90 chaperone/DNA topoisomerase II/histidine kinase"/>
    <property type="match status" value="1"/>
</dbReference>
<evidence type="ECO:0000256" key="4">
    <source>
        <dbReference type="ARBA" id="ARBA00022679"/>
    </source>
</evidence>
<dbReference type="InterPro" id="IPR005467">
    <property type="entry name" value="His_kinase_dom"/>
</dbReference>
<dbReference type="Proteomes" id="UP000239939">
    <property type="component" value="Unassembled WGS sequence"/>
</dbReference>
<keyword evidence="3" id="KW-0597">Phosphoprotein</keyword>
<comment type="catalytic activity">
    <reaction evidence="1">
        <text>ATP + protein L-histidine = ADP + protein N-phospho-L-histidine.</text>
        <dbReference type="EC" id="2.7.13.3"/>
    </reaction>
</comment>
<name>A0A2S7ELB5_9XANT</name>
<evidence type="ECO:0000256" key="2">
    <source>
        <dbReference type="ARBA" id="ARBA00012438"/>
    </source>
</evidence>
<dbReference type="PROSITE" id="PS50109">
    <property type="entry name" value="HIS_KIN"/>
    <property type="match status" value="1"/>
</dbReference>
<gene>
    <name evidence="9" type="ORF">XpopCFBP1817_15730</name>
</gene>
<feature type="region of interest" description="Disordered" evidence="7">
    <location>
        <begin position="74"/>
        <end position="95"/>
    </location>
</feature>
<feature type="compositionally biased region" description="Basic and acidic residues" evidence="7">
    <location>
        <begin position="182"/>
        <end position="196"/>
    </location>
</feature>
<evidence type="ECO:0000313" key="10">
    <source>
        <dbReference type="Proteomes" id="UP000239939"/>
    </source>
</evidence>
<dbReference type="Gene3D" id="3.30.565.10">
    <property type="entry name" value="Histidine kinase-like ATPase, C-terminal domain"/>
    <property type="match status" value="1"/>
</dbReference>
<dbReference type="InterPro" id="IPR036890">
    <property type="entry name" value="HATPase_C_sf"/>
</dbReference>
<evidence type="ECO:0000256" key="6">
    <source>
        <dbReference type="ARBA" id="ARBA00023012"/>
    </source>
</evidence>
<evidence type="ECO:0000259" key="8">
    <source>
        <dbReference type="PROSITE" id="PS50109"/>
    </source>
</evidence>
<sequence length="234" mass="25314">MHGLAAAQTAMICVAGHALRTPMAILTTRLSALPASALKTRLLQDAVRLSAVTGQWFDIQRLGVRNHRVFAHESGKHRRARDTRPGTAGSGCRLPGGCRNDAHSVPLDGDQVSIERALTNLIQNAIRYGGRQGTITIRASAITLVEVADEGRGVKDSERERIFEAFHRDSKHGRRVGAGPGADHHASPRQQRDAGARHRARRLFPACDTGLCTTAAHCMQSITCVCDHSHVCSQ</sequence>
<evidence type="ECO:0000256" key="1">
    <source>
        <dbReference type="ARBA" id="ARBA00000085"/>
    </source>
</evidence>
<organism evidence="9 10">
    <name type="scientific">Xanthomonas populi</name>
    <dbReference type="NCBI Taxonomy" id="53414"/>
    <lineage>
        <taxon>Bacteria</taxon>
        <taxon>Pseudomonadati</taxon>
        <taxon>Pseudomonadota</taxon>
        <taxon>Gammaproteobacteria</taxon>
        <taxon>Lysobacterales</taxon>
        <taxon>Lysobacteraceae</taxon>
        <taxon>Xanthomonas</taxon>
    </lineage>
</organism>
<dbReference type="EMBL" id="MDEJ01000114">
    <property type="protein sequence ID" value="PPU91023.1"/>
    <property type="molecule type" value="Genomic_DNA"/>
</dbReference>
<keyword evidence="4" id="KW-0808">Transferase</keyword>
<comment type="caution">
    <text evidence="9">The sequence shown here is derived from an EMBL/GenBank/DDBJ whole genome shotgun (WGS) entry which is preliminary data.</text>
</comment>
<keyword evidence="5" id="KW-0418">Kinase</keyword>
<protein>
    <recommendedName>
        <fullName evidence="2">histidine kinase</fullName>
        <ecNumber evidence="2">2.7.13.3</ecNumber>
    </recommendedName>
</protein>
<dbReference type="InterPro" id="IPR050980">
    <property type="entry name" value="2C_sensor_his_kinase"/>
</dbReference>
<dbReference type="PANTHER" id="PTHR44936">
    <property type="entry name" value="SENSOR PROTEIN CREC"/>
    <property type="match status" value="1"/>
</dbReference>
<dbReference type="GO" id="GO:0004673">
    <property type="term" value="F:protein histidine kinase activity"/>
    <property type="evidence" value="ECO:0007669"/>
    <property type="project" value="UniProtKB-EC"/>
</dbReference>
<dbReference type="EC" id="2.7.13.3" evidence="2"/>
<proteinExistence type="predicted"/>
<dbReference type="CDD" id="cd00075">
    <property type="entry name" value="HATPase"/>
    <property type="match status" value="1"/>
</dbReference>
<dbReference type="AlphaFoldDB" id="A0A2S7ELB5"/>
<accession>A0A2S7ELB5</accession>
<dbReference type="SMART" id="SM00387">
    <property type="entry name" value="HATPase_c"/>
    <property type="match status" value="1"/>
</dbReference>
<keyword evidence="6" id="KW-0902">Two-component regulatory system</keyword>